<keyword evidence="1" id="KW-1133">Transmembrane helix</keyword>
<keyword evidence="1" id="KW-0472">Membrane</keyword>
<keyword evidence="3" id="KW-1185">Reference proteome</keyword>
<comment type="caution">
    <text evidence="2">The sequence shown here is derived from an EMBL/GenBank/DDBJ whole genome shotgun (WGS) entry which is preliminary data.</text>
</comment>
<gene>
    <name evidence="2" type="ORF">FTOL_10069</name>
</gene>
<name>A0AAE8MGB3_9HYPO</name>
<reference evidence="2" key="1">
    <citation type="submission" date="2018-03" db="EMBL/GenBank/DDBJ databases">
        <authorList>
            <person name="Guldener U."/>
        </authorList>
    </citation>
    <scope>NUCLEOTIDE SEQUENCE</scope>
</reference>
<dbReference type="Proteomes" id="UP001187734">
    <property type="component" value="Unassembled WGS sequence"/>
</dbReference>
<keyword evidence="1" id="KW-0812">Transmembrane</keyword>
<protein>
    <submittedName>
        <fullName evidence="2">Uncharacterized protein</fullName>
    </submittedName>
</protein>
<proteinExistence type="predicted"/>
<dbReference type="EMBL" id="ONZP01000378">
    <property type="protein sequence ID" value="SPJ82859.1"/>
    <property type="molecule type" value="Genomic_DNA"/>
</dbReference>
<evidence type="ECO:0000256" key="1">
    <source>
        <dbReference type="SAM" id="Phobius"/>
    </source>
</evidence>
<sequence>MLNLRPPCSYLDFWGAAQPAICKNACLCFGESTAQYTILYKTFSTNRILTVGRQLWTVIEAEGKSQGILFLLSVVFAHLLLSWLCDITWYLQPLAFGLSNTVTRLSTIWTDTVRSLRRRLVSLYTHTWTGKKHDQTNVLRTTGLSTMDGQGAGSHATP</sequence>
<accession>A0AAE8MGB3</accession>
<evidence type="ECO:0000313" key="2">
    <source>
        <dbReference type="EMBL" id="SPJ82859.1"/>
    </source>
</evidence>
<organism evidence="2 3">
    <name type="scientific">Fusarium torulosum</name>
    <dbReference type="NCBI Taxonomy" id="33205"/>
    <lineage>
        <taxon>Eukaryota</taxon>
        <taxon>Fungi</taxon>
        <taxon>Dikarya</taxon>
        <taxon>Ascomycota</taxon>
        <taxon>Pezizomycotina</taxon>
        <taxon>Sordariomycetes</taxon>
        <taxon>Hypocreomycetidae</taxon>
        <taxon>Hypocreales</taxon>
        <taxon>Nectriaceae</taxon>
        <taxon>Fusarium</taxon>
    </lineage>
</organism>
<dbReference type="AlphaFoldDB" id="A0AAE8MGB3"/>
<feature type="transmembrane region" description="Helical" evidence="1">
    <location>
        <begin position="68"/>
        <end position="91"/>
    </location>
</feature>
<evidence type="ECO:0000313" key="3">
    <source>
        <dbReference type="Proteomes" id="UP001187734"/>
    </source>
</evidence>